<dbReference type="InterPro" id="IPR008116">
    <property type="entry name" value="SSDP_DNA-bd"/>
</dbReference>
<comment type="subcellular location">
    <subcellularLocation>
        <location evidence="1">Nucleus</location>
    </subcellularLocation>
</comment>
<feature type="compositionally biased region" description="Basic and acidic residues" evidence="3">
    <location>
        <begin position="528"/>
        <end position="546"/>
    </location>
</feature>
<proteinExistence type="predicted"/>
<dbReference type="Proteomes" id="UP001158576">
    <property type="component" value="Chromosome XSR"/>
</dbReference>
<feature type="domain" description="PDZ" evidence="4">
    <location>
        <begin position="1"/>
        <end position="42"/>
    </location>
</feature>
<feature type="domain" description="PDZ" evidence="4">
    <location>
        <begin position="60"/>
        <end position="144"/>
    </location>
</feature>
<dbReference type="EMBL" id="OU015569">
    <property type="protein sequence ID" value="CAG5094319.1"/>
    <property type="molecule type" value="Genomic_DNA"/>
</dbReference>
<dbReference type="InterPro" id="IPR001478">
    <property type="entry name" value="PDZ"/>
</dbReference>
<dbReference type="PROSITE" id="PS50106">
    <property type="entry name" value="PDZ"/>
    <property type="match status" value="2"/>
</dbReference>
<reference evidence="5 6" key="1">
    <citation type="submission" date="2021-04" db="EMBL/GenBank/DDBJ databases">
        <authorList>
            <person name="Bliznina A."/>
        </authorList>
    </citation>
    <scope>NUCLEOTIDE SEQUENCE [LARGE SCALE GENOMIC DNA]</scope>
</reference>
<protein>
    <submittedName>
        <fullName evidence="5">Oidioi.mRNA.OKI2018_I69.XSR.g13449.t1.cds</fullName>
    </submittedName>
</protein>
<name>A0ABN7SFC9_OIKDI</name>
<accession>A0ABN7SFC9</accession>
<dbReference type="PANTHER" id="PTHR12610">
    <property type="entry name" value="SINGLE STRANDED DNA BINDING PROTEIN"/>
    <property type="match status" value="1"/>
</dbReference>
<dbReference type="PANTHER" id="PTHR12610:SF12">
    <property type="entry name" value="SEQUENCE-SPECIFIC SINGLE-STRANDED DNA-BINDING PROTEIN, ISOFORM D"/>
    <property type="match status" value="1"/>
</dbReference>
<dbReference type="SUPFAM" id="SSF50156">
    <property type="entry name" value="PDZ domain-like"/>
    <property type="match status" value="2"/>
</dbReference>
<dbReference type="Pfam" id="PF00595">
    <property type="entry name" value="PDZ"/>
    <property type="match status" value="1"/>
</dbReference>
<dbReference type="Gene3D" id="2.30.42.10">
    <property type="match status" value="2"/>
</dbReference>
<keyword evidence="2" id="KW-0539">Nucleus</keyword>
<evidence type="ECO:0000259" key="4">
    <source>
        <dbReference type="PROSITE" id="PS50106"/>
    </source>
</evidence>
<dbReference type="InterPro" id="IPR036034">
    <property type="entry name" value="PDZ_sf"/>
</dbReference>
<feature type="compositionally biased region" description="Low complexity" evidence="3">
    <location>
        <begin position="170"/>
        <end position="202"/>
    </location>
</feature>
<evidence type="ECO:0000313" key="6">
    <source>
        <dbReference type="Proteomes" id="UP001158576"/>
    </source>
</evidence>
<gene>
    <name evidence="5" type="ORF">OKIOD_LOCUS5007</name>
</gene>
<organism evidence="5 6">
    <name type="scientific">Oikopleura dioica</name>
    <name type="common">Tunicate</name>
    <dbReference type="NCBI Taxonomy" id="34765"/>
    <lineage>
        <taxon>Eukaryota</taxon>
        <taxon>Metazoa</taxon>
        <taxon>Chordata</taxon>
        <taxon>Tunicata</taxon>
        <taxon>Appendicularia</taxon>
        <taxon>Copelata</taxon>
        <taxon>Oikopleuridae</taxon>
        <taxon>Oikopleura</taxon>
    </lineage>
</organism>
<evidence type="ECO:0000256" key="3">
    <source>
        <dbReference type="SAM" id="MobiDB-lite"/>
    </source>
</evidence>
<feature type="region of interest" description="Disordered" evidence="3">
    <location>
        <begin position="170"/>
        <end position="217"/>
    </location>
</feature>
<feature type="region of interest" description="Disordered" evidence="3">
    <location>
        <begin position="401"/>
        <end position="546"/>
    </location>
</feature>
<dbReference type="SMART" id="SM00228">
    <property type="entry name" value="PDZ"/>
    <property type="match status" value="1"/>
</dbReference>
<evidence type="ECO:0000256" key="2">
    <source>
        <dbReference type="ARBA" id="ARBA00023242"/>
    </source>
</evidence>
<keyword evidence="6" id="KW-1185">Reference proteome</keyword>
<sequence>MLEGDRLLGVNDENVIGHNHSEVVEFIRKSGSSCRLVVISPSPTLDLTDDRQMMLQMPRECVLARKDKGFGFVLHSERKQKTSTTFYMTKLQEDGASWEAGVNNDDKIVSIDGELITSDLEHAEVVQKIKDKKVIKVVVVNRHNMLDLSLCQALRVPALRRVVPEEPSSSSLLAAETSARSSTTTSSAQVHESSTSSANSSSEKQDQEQDENGNFSNIDFSRMSLSELKIKWETRKKGLRRNSAGNYVCWAAWGEISLLEWSQWENSCQRCTSQGETCGVCIRISGARRRKSSGSDLLSEIRWEKSISVSEAPGFLHSWWCVFWDLYCAAPERREQNEHSGEAKAFHDYSAQVHPAAAHPGIPPEQHPAFQNYFPGHPGHGIPGFHQISPAHPAIRARVATGLQPPPGPPNQGMYSQAPPIDHYRGMLRPGMDQIPVSSSPMPLPPGAPMAPDGMAQGAVPPVVPSGTEMSPSHSSGGGAPPNVVPSTSSAAEGESNSSSGGPAGTGGATDFQSLQPPVDGGSFVIQKIKESMQEEAKRFSEESTRIDQTVETVVEKREYY</sequence>
<feature type="compositionally biased region" description="Low complexity" evidence="3">
    <location>
        <begin position="487"/>
        <end position="501"/>
    </location>
</feature>
<evidence type="ECO:0000313" key="5">
    <source>
        <dbReference type="EMBL" id="CAG5094319.1"/>
    </source>
</evidence>
<dbReference type="PRINTS" id="PR01743">
    <property type="entry name" value="SSDNABINDING"/>
</dbReference>
<evidence type="ECO:0000256" key="1">
    <source>
        <dbReference type="ARBA" id="ARBA00004123"/>
    </source>
</evidence>